<dbReference type="InterPro" id="IPR001229">
    <property type="entry name" value="Jacalin-like_lectin_dom"/>
</dbReference>
<name>A0A0P1B2W4_PLAHL</name>
<feature type="domain" description="Jacalin-type lectin" evidence="2">
    <location>
        <begin position="129"/>
        <end position="194"/>
    </location>
</feature>
<dbReference type="OMA" id="WGHEDIG"/>
<dbReference type="OrthoDB" id="103822at2759"/>
<proteinExistence type="predicted"/>
<evidence type="ECO:0000256" key="1">
    <source>
        <dbReference type="SAM" id="MobiDB-lite"/>
    </source>
</evidence>
<evidence type="ECO:0000313" key="3">
    <source>
        <dbReference type="EMBL" id="CEG48372.1"/>
    </source>
</evidence>
<organism evidence="3 4">
    <name type="scientific">Plasmopara halstedii</name>
    <name type="common">Downy mildew of sunflower</name>
    <dbReference type="NCBI Taxonomy" id="4781"/>
    <lineage>
        <taxon>Eukaryota</taxon>
        <taxon>Sar</taxon>
        <taxon>Stramenopiles</taxon>
        <taxon>Oomycota</taxon>
        <taxon>Peronosporomycetes</taxon>
        <taxon>Peronosporales</taxon>
        <taxon>Peronosporaceae</taxon>
        <taxon>Plasmopara</taxon>
    </lineage>
</organism>
<reference evidence="4" key="1">
    <citation type="submission" date="2014-09" db="EMBL/GenBank/DDBJ databases">
        <authorList>
            <person name="Sharma Rahul"/>
            <person name="Thines Marco"/>
        </authorList>
    </citation>
    <scope>NUCLEOTIDE SEQUENCE [LARGE SCALE GENOMIC DNA]</scope>
</reference>
<dbReference type="GO" id="GO:0030246">
    <property type="term" value="F:carbohydrate binding"/>
    <property type="evidence" value="ECO:0007669"/>
    <property type="project" value="UniProtKB-KW"/>
</dbReference>
<dbReference type="RefSeq" id="XP_024584741.1">
    <property type="nucleotide sequence ID" value="XM_024719442.1"/>
</dbReference>
<evidence type="ECO:0000259" key="2">
    <source>
        <dbReference type="Pfam" id="PF01419"/>
    </source>
</evidence>
<keyword evidence="4" id="KW-1185">Reference proteome</keyword>
<dbReference type="Gene3D" id="2.100.10.30">
    <property type="entry name" value="Jacalin-like lectin domain"/>
    <property type="match status" value="1"/>
</dbReference>
<dbReference type="InterPro" id="IPR036404">
    <property type="entry name" value="Jacalin-like_lectin_dom_sf"/>
</dbReference>
<keyword evidence="3" id="KW-0430">Lectin</keyword>
<sequence length="227" mass="25504">MARKELKTHHDDGLPLLDADGHPRDSIHAALLEDKTPEILFHEDAIGETDSDNEDNDVVSIDGSVVLDDDAKLATYKSTGKVSAKQKWGHEDIGSDLKLLSVAIDMADDVIVKVEGFYLPEVQKEMEGRHYFTLEKEEMITKVRLFRVRRIIHAIQFVTTLRTSERYGSIKHGELCKAVEAPEGKFIASFFGDVSRDEEEMELGVRFIDQTCADDGEVEVAEIDQVN</sequence>
<dbReference type="AlphaFoldDB" id="A0A0P1B2W4"/>
<dbReference type="EMBL" id="CCYD01002939">
    <property type="protein sequence ID" value="CEG48372.1"/>
    <property type="molecule type" value="Genomic_DNA"/>
</dbReference>
<protein>
    <submittedName>
        <fullName evidence="3">Mannose-binding lectin</fullName>
    </submittedName>
</protein>
<accession>A0A0P1B2W4</accession>
<dbReference type="Proteomes" id="UP000054928">
    <property type="component" value="Unassembled WGS sequence"/>
</dbReference>
<evidence type="ECO:0000313" key="4">
    <source>
        <dbReference type="Proteomes" id="UP000054928"/>
    </source>
</evidence>
<feature type="region of interest" description="Disordered" evidence="1">
    <location>
        <begin position="1"/>
        <end position="20"/>
    </location>
</feature>
<dbReference type="SUPFAM" id="SSF51101">
    <property type="entry name" value="Mannose-binding lectins"/>
    <property type="match status" value="1"/>
</dbReference>
<dbReference type="GeneID" id="36401252"/>
<dbReference type="Pfam" id="PF01419">
    <property type="entry name" value="Jacalin"/>
    <property type="match status" value="1"/>
</dbReference>